<reference evidence="3" key="1">
    <citation type="journal article" date="2019" name="Int. J. Syst. Evol. Microbiol.">
        <title>The Global Catalogue of Microorganisms (GCM) 10K type strain sequencing project: providing services to taxonomists for standard genome sequencing and annotation.</title>
        <authorList>
            <consortium name="The Broad Institute Genomics Platform"/>
            <consortium name="The Broad Institute Genome Sequencing Center for Infectious Disease"/>
            <person name="Wu L."/>
            <person name="Ma J."/>
        </authorList>
    </citation>
    <scope>NUCLEOTIDE SEQUENCE [LARGE SCALE GENOMIC DNA]</scope>
    <source>
        <strain evidence="3">CGMCC 4.1434</strain>
    </source>
</reference>
<accession>A0ABW0TGJ0</accession>
<dbReference type="Pfam" id="PF06114">
    <property type="entry name" value="Peptidase_M78"/>
    <property type="match status" value="1"/>
</dbReference>
<keyword evidence="3" id="KW-1185">Reference proteome</keyword>
<evidence type="ECO:0000313" key="2">
    <source>
        <dbReference type="EMBL" id="MFC5587525.1"/>
    </source>
</evidence>
<dbReference type="InterPro" id="IPR010359">
    <property type="entry name" value="IrrE_HExxH"/>
</dbReference>
<protein>
    <submittedName>
        <fullName evidence="2">ImmA/IrrE family metallo-endopeptidase</fullName>
    </submittedName>
</protein>
<evidence type="ECO:0000259" key="1">
    <source>
        <dbReference type="Pfam" id="PF06114"/>
    </source>
</evidence>
<name>A0ABW0TGJ0_9BACL</name>
<dbReference type="Proteomes" id="UP001596109">
    <property type="component" value="Unassembled WGS sequence"/>
</dbReference>
<comment type="caution">
    <text evidence="2">The sequence shown here is derived from an EMBL/GenBank/DDBJ whole genome shotgun (WGS) entry which is preliminary data.</text>
</comment>
<dbReference type="RefSeq" id="WP_381429615.1">
    <property type="nucleotide sequence ID" value="NZ_JBHSNO010000001.1"/>
</dbReference>
<proteinExistence type="predicted"/>
<gene>
    <name evidence="2" type="ORF">ACFPRA_01205</name>
</gene>
<sequence>MSTFSPLAYYQVLRFHENTIQHLTRHVAQLIKKYRTSNSYKLAENLGIAVVFEPQGSVHGYYSRTHRTKVIHINERLPCKKQLSICAHELSHAILHPNENTAFLKSNTHFPTSRIEAEAYEFMIELLFNQVSQNAITVHEAIEHYGIPERLLNKNFNLKRTYDPI</sequence>
<dbReference type="EMBL" id="JBHSNO010000001">
    <property type="protein sequence ID" value="MFC5587525.1"/>
    <property type="molecule type" value="Genomic_DNA"/>
</dbReference>
<dbReference type="Gene3D" id="1.10.10.2910">
    <property type="match status" value="1"/>
</dbReference>
<organism evidence="2 3">
    <name type="scientific">Sporosarcina soli</name>
    <dbReference type="NCBI Taxonomy" id="334736"/>
    <lineage>
        <taxon>Bacteria</taxon>
        <taxon>Bacillati</taxon>
        <taxon>Bacillota</taxon>
        <taxon>Bacilli</taxon>
        <taxon>Bacillales</taxon>
        <taxon>Caryophanaceae</taxon>
        <taxon>Sporosarcina</taxon>
    </lineage>
</organism>
<feature type="domain" description="IrrE N-terminal-like" evidence="1">
    <location>
        <begin position="43"/>
        <end position="129"/>
    </location>
</feature>
<evidence type="ECO:0000313" key="3">
    <source>
        <dbReference type="Proteomes" id="UP001596109"/>
    </source>
</evidence>